<protein>
    <submittedName>
        <fullName evidence="8">Putative glycosyl transferase family protein</fullName>
    </submittedName>
</protein>
<dbReference type="AlphaFoldDB" id="A0A1Y2K2Y7"/>
<dbReference type="GO" id="GO:0016020">
    <property type="term" value="C:membrane"/>
    <property type="evidence" value="ECO:0007669"/>
    <property type="project" value="UniProtKB-SubCell"/>
</dbReference>
<accession>A0A1Y2K2Y7</accession>
<dbReference type="Pfam" id="PF04138">
    <property type="entry name" value="GtrA_DPMS_TM"/>
    <property type="match status" value="1"/>
</dbReference>
<evidence type="ECO:0000259" key="6">
    <source>
        <dbReference type="Pfam" id="PF00535"/>
    </source>
</evidence>
<feature type="transmembrane region" description="Helical" evidence="5">
    <location>
        <begin position="274"/>
        <end position="296"/>
    </location>
</feature>
<keyword evidence="3 5" id="KW-1133">Transmembrane helix</keyword>
<dbReference type="InterPro" id="IPR029044">
    <property type="entry name" value="Nucleotide-diphossugar_trans"/>
</dbReference>
<dbReference type="STRING" id="1434232.MAIT1_02563"/>
<feature type="transmembrane region" description="Helical" evidence="5">
    <location>
        <begin position="331"/>
        <end position="354"/>
    </location>
</feature>
<evidence type="ECO:0000256" key="4">
    <source>
        <dbReference type="ARBA" id="ARBA00023136"/>
    </source>
</evidence>
<feature type="transmembrane region" description="Helical" evidence="5">
    <location>
        <begin position="243"/>
        <end position="268"/>
    </location>
</feature>
<comment type="subcellular location">
    <subcellularLocation>
        <location evidence="1">Membrane</location>
        <topology evidence="1">Multi-pass membrane protein</topology>
    </subcellularLocation>
</comment>
<evidence type="ECO:0000259" key="7">
    <source>
        <dbReference type="Pfam" id="PF04138"/>
    </source>
</evidence>
<dbReference type="PANTHER" id="PTHR48090">
    <property type="entry name" value="UNDECAPRENYL-PHOSPHATE 4-DEOXY-4-FORMAMIDO-L-ARABINOSE TRANSFERASE-RELATED"/>
    <property type="match status" value="1"/>
</dbReference>
<feature type="transmembrane region" description="Helical" evidence="5">
    <location>
        <begin position="308"/>
        <end position="325"/>
    </location>
</feature>
<dbReference type="GO" id="GO:0016740">
    <property type="term" value="F:transferase activity"/>
    <property type="evidence" value="ECO:0007669"/>
    <property type="project" value="UniProtKB-KW"/>
</dbReference>
<keyword evidence="2 5" id="KW-0812">Transmembrane</keyword>
<gene>
    <name evidence="8" type="ORF">MAIT1_02563</name>
</gene>
<dbReference type="InterPro" id="IPR050256">
    <property type="entry name" value="Glycosyltransferase_2"/>
</dbReference>
<feature type="domain" description="Glycosyltransferase 2-like" evidence="6">
    <location>
        <begin position="8"/>
        <end position="173"/>
    </location>
</feature>
<reference evidence="8 9" key="1">
    <citation type="journal article" date="2016" name="BMC Genomics">
        <title>Combined genomic and structural analyses of a cultured magnetotactic bacterium reveals its niche adaptation to a dynamic environment.</title>
        <authorList>
            <person name="Araujo A.C."/>
            <person name="Morillo V."/>
            <person name="Cypriano J."/>
            <person name="Teixeira L.C."/>
            <person name="Leao P."/>
            <person name="Lyra S."/>
            <person name="Almeida L.G."/>
            <person name="Bazylinski D.A."/>
            <person name="Vasconcellos A.T."/>
            <person name="Abreu F."/>
            <person name="Lins U."/>
        </authorList>
    </citation>
    <scope>NUCLEOTIDE SEQUENCE [LARGE SCALE GENOMIC DNA]</scope>
    <source>
        <strain evidence="8 9">IT-1</strain>
    </source>
</reference>
<dbReference type="InterPro" id="IPR007267">
    <property type="entry name" value="GtrA_DPMS_TM"/>
</dbReference>
<evidence type="ECO:0000313" key="8">
    <source>
        <dbReference type="EMBL" id="OSM02420.1"/>
    </source>
</evidence>
<organism evidence="8 9">
    <name type="scientific">Magnetofaba australis IT-1</name>
    <dbReference type="NCBI Taxonomy" id="1434232"/>
    <lineage>
        <taxon>Bacteria</taxon>
        <taxon>Pseudomonadati</taxon>
        <taxon>Pseudomonadota</taxon>
        <taxon>Magnetococcia</taxon>
        <taxon>Magnetococcales</taxon>
        <taxon>Magnetococcaceae</taxon>
        <taxon>Magnetofaba</taxon>
    </lineage>
</organism>
<dbReference type="SUPFAM" id="SSF53448">
    <property type="entry name" value="Nucleotide-diphospho-sugar transferases"/>
    <property type="match status" value="1"/>
</dbReference>
<sequence length="372" mass="41493">MSDKSTLSIVIPCYNEEATLARCVDRVLAIANEDTALELVIVNDASKDRSLEIAHQLAAKDARIRVFNHEVNQGKGAALRTGFQQATGDYVAVQDADLEYDPRDLLRLLGPLREGDADVVLGSRYLSGGQHRVLYFWHTMGNKLLTLLSNMFTDLYLTDMETCYKVFKREVIQSIDIEEDRFGFEPEVVAKVAQRRLRVHEMGISYNGRTYEEGKKIGMRDGFRALYCIMRYNAHNAPIFMQFLVYLFIGGTAAIFNLLLFLLLYQGFNVEALLAAPIAFFSAAAVNYRLCVWVLFQKNAKWSTGTELAIYLAVVCGVALVDAGVTQGLLMAGAGAMAAKLWATGIGLVLNFLGRRFFVFPEPKRGPWNPSA</sequence>
<dbReference type="OrthoDB" id="9807795at2"/>
<keyword evidence="4 5" id="KW-0472">Membrane</keyword>
<dbReference type="Pfam" id="PF00535">
    <property type="entry name" value="Glycos_transf_2"/>
    <property type="match status" value="1"/>
</dbReference>
<proteinExistence type="predicted"/>
<comment type="caution">
    <text evidence="8">The sequence shown here is derived from an EMBL/GenBank/DDBJ whole genome shotgun (WGS) entry which is preliminary data.</text>
</comment>
<dbReference type="GO" id="GO:0000271">
    <property type="term" value="P:polysaccharide biosynthetic process"/>
    <property type="evidence" value="ECO:0007669"/>
    <property type="project" value="InterPro"/>
</dbReference>
<keyword evidence="9" id="KW-1185">Reference proteome</keyword>
<dbReference type="InterPro" id="IPR001173">
    <property type="entry name" value="Glyco_trans_2-like"/>
</dbReference>
<evidence type="ECO:0000256" key="2">
    <source>
        <dbReference type="ARBA" id="ARBA00022692"/>
    </source>
</evidence>
<keyword evidence="8" id="KW-0808">Transferase</keyword>
<feature type="domain" description="GtrA/DPMS transmembrane" evidence="7">
    <location>
        <begin position="246"/>
        <end position="360"/>
    </location>
</feature>
<dbReference type="PANTHER" id="PTHR48090:SF7">
    <property type="entry name" value="RFBJ PROTEIN"/>
    <property type="match status" value="1"/>
</dbReference>
<dbReference type="EMBL" id="LVJN01000020">
    <property type="protein sequence ID" value="OSM02420.1"/>
    <property type="molecule type" value="Genomic_DNA"/>
</dbReference>
<dbReference type="Gene3D" id="3.90.550.10">
    <property type="entry name" value="Spore Coat Polysaccharide Biosynthesis Protein SpsA, Chain A"/>
    <property type="match status" value="1"/>
</dbReference>
<evidence type="ECO:0000313" key="9">
    <source>
        <dbReference type="Proteomes" id="UP000194003"/>
    </source>
</evidence>
<evidence type="ECO:0000256" key="1">
    <source>
        <dbReference type="ARBA" id="ARBA00004141"/>
    </source>
</evidence>
<dbReference type="CDD" id="cd04179">
    <property type="entry name" value="DPM_DPG-synthase_like"/>
    <property type="match status" value="1"/>
</dbReference>
<name>A0A1Y2K2Y7_9PROT</name>
<evidence type="ECO:0000256" key="3">
    <source>
        <dbReference type="ARBA" id="ARBA00022989"/>
    </source>
</evidence>
<dbReference type="Proteomes" id="UP000194003">
    <property type="component" value="Unassembled WGS sequence"/>
</dbReference>
<evidence type="ECO:0000256" key="5">
    <source>
        <dbReference type="SAM" id="Phobius"/>
    </source>
</evidence>